<gene>
    <name evidence="3" type="ORF">GCM10025780_34300</name>
</gene>
<dbReference type="EMBL" id="BAABLM010000010">
    <property type="protein sequence ID" value="GAA4685099.1"/>
    <property type="molecule type" value="Genomic_DNA"/>
</dbReference>
<dbReference type="PANTHER" id="PTHR40396">
    <property type="entry name" value="ATPASE-LIKE PROTEIN"/>
    <property type="match status" value="1"/>
</dbReference>
<name>A0ABP8WA46_9MICO</name>
<organism evidence="3 4">
    <name type="scientific">Frondihabitans cladoniiphilus</name>
    <dbReference type="NCBI Taxonomy" id="715785"/>
    <lineage>
        <taxon>Bacteria</taxon>
        <taxon>Bacillati</taxon>
        <taxon>Actinomycetota</taxon>
        <taxon>Actinomycetes</taxon>
        <taxon>Micrococcales</taxon>
        <taxon>Microbacteriaceae</taxon>
        <taxon>Frondihabitans</taxon>
    </lineage>
</organism>
<evidence type="ECO:0000313" key="4">
    <source>
        <dbReference type="Proteomes" id="UP001501295"/>
    </source>
</evidence>
<feature type="compositionally biased region" description="Acidic residues" evidence="1">
    <location>
        <begin position="259"/>
        <end position="276"/>
    </location>
</feature>
<keyword evidence="4" id="KW-1185">Reference proteome</keyword>
<evidence type="ECO:0000313" key="3">
    <source>
        <dbReference type="EMBL" id="GAA4685099.1"/>
    </source>
</evidence>
<protein>
    <submittedName>
        <fullName evidence="3">ATP/GTP-binding protein</fullName>
    </submittedName>
</protein>
<dbReference type="InterPro" id="IPR003959">
    <property type="entry name" value="ATPase_AAA_core"/>
</dbReference>
<dbReference type="Pfam" id="PF13304">
    <property type="entry name" value="AAA_21"/>
    <property type="match status" value="1"/>
</dbReference>
<proteinExistence type="predicted"/>
<dbReference type="RefSeq" id="WP_345377152.1">
    <property type="nucleotide sequence ID" value="NZ_BAABLM010000010.1"/>
</dbReference>
<accession>A0ABP8WA46</accession>
<reference evidence="4" key="1">
    <citation type="journal article" date="2019" name="Int. J. Syst. Evol. Microbiol.">
        <title>The Global Catalogue of Microorganisms (GCM) 10K type strain sequencing project: providing services to taxonomists for standard genome sequencing and annotation.</title>
        <authorList>
            <consortium name="The Broad Institute Genomics Platform"/>
            <consortium name="The Broad Institute Genome Sequencing Center for Infectious Disease"/>
            <person name="Wu L."/>
            <person name="Ma J."/>
        </authorList>
    </citation>
    <scope>NUCLEOTIDE SEQUENCE [LARGE SCALE GENOMIC DNA]</scope>
    <source>
        <strain evidence="4">JCM 18956</strain>
    </source>
</reference>
<dbReference type="PANTHER" id="PTHR40396:SF1">
    <property type="entry name" value="ATPASE AAA-TYPE CORE DOMAIN-CONTAINING PROTEIN"/>
    <property type="match status" value="1"/>
</dbReference>
<feature type="region of interest" description="Disordered" evidence="1">
    <location>
        <begin position="259"/>
        <end position="287"/>
    </location>
</feature>
<dbReference type="Proteomes" id="UP001501295">
    <property type="component" value="Unassembled WGS sequence"/>
</dbReference>
<evidence type="ECO:0000259" key="2">
    <source>
        <dbReference type="Pfam" id="PF13304"/>
    </source>
</evidence>
<dbReference type="InterPro" id="IPR027417">
    <property type="entry name" value="P-loop_NTPase"/>
</dbReference>
<comment type="caution">
    <text evidence="3">The sequence shown here is derived from an EMBL/GenBank/DDBJ whole genome shotgun (WGS) entry which is preliminary data.</text>
</comment>
<dbReference type="SUPFAM" id="SSF52540">
    <property type="entry name" value="P-loop containing nucleoside triphosphate hydrolases"/>
    <property type="match status" value="1"/>
</dbReference>
<evidence type="ECO:0000256" key="1">
    <source>
        <dbReference type="SAM" id="MobiDB-lite"/>
    </source>
</evidence>
<sequence>MILLSFTVRNHKSIRDEITIDFVKPSLRTLAPKGGTWADHTYPLVGIFGPNASGKSAVLDAILYAMAAIEYSSTAWQARSKFTREPFRLDERSRQASSVYEFQFVHEERRYNYGFEVDGKGVVSEWLREAPLRWRTLLERHRGEKPVRSQRTLLALGSVSDRELALSRALVLNDGVLAPIARDLIESFDIVSVKDVHRDSRLRSIAESLVDGSLSPLDIETLLQVADIGIQKVTVEEDDLPLHVRKALAQFKRALEVEPEGISDAADENDPPDGDSEGPAIDSAELDEEDSKQIVRNLLFTHRGESGDVKPFSVSRESDGTIAWLALMVPVIDTLRKGGLLLVDELDSSLHPHLLDVVLGLFVDRELNRHHAQLLFTSHETYVLSPLSDTQLAPEQVWFTDKSYDGVTELTCLADFARHADANVAKRYLAGRYGGTPRLAPSMLASLLVTVDA</sequence>
<dbReference type="Gene3D" id="3.40.50.300">
    <property type="entry name" value="P-loop containing nucleotide triphosphate hydrolases"/>
    <property type="match status" value="1"/>
</dbReference>
<feature type="domain" description="ATPase AAA-type core" evidence="2">
    <location>
        <begin position="45"/>
        <end position="385"/>
    </location>
</feature>